<dbReference type="EMBL" id="CP019606">
    <property type="protein sequence ID" value="AQP49279.1"/>
    <property type="molecule type" value="Genomic_DNA"/>
</dbReference>
<dbReference type="InterPro" id="IPR005149">
    <property type="entry name" value="Tscrpt_reg_PadR_N"/>
</dbReference>
<organism evidence="2 3">
    <name type="scientific">Tessaracoccus aquimaris</name>
    <dbReference type="NCBI Taxonomy" id="1332264"/>
    <lineage>
        <taxon>Bacteria</taxon>
        <taxon>Bacillati</taxon>
        <taxon>Actinomycetota</taxon>
        <taxon>Actinomycetes</taxon>
        <taxon>Propionibacteriales</taxon>
        <taxon>Propionibacteriaceae</taxon>
        <taxon>Tessaracoccus</taxon>
    </lineage>
</organism>
<reference evidence="3" key="1">
    <citation type="submission" date="2017-02" db="EMBL/GenBank/DDBJ databases">
        <title>Tessaracoccus aquaemaris sp. nov., isolated from the intestine of a Korean rockfish, Sebastes schlegelii, in a marine aquaculture pond.</title>
        <authorList>
            <person name="Tak E.J."/>
            <person name="Bae J.-W."/>
        </authorList>
    </citation>
    <scope>NUCLEOTIDE SEQUENCE [LARGE SCALE GENOMIC DNA]</scope>
    <source>
        <strain evidence="3">NSG39</strain>
    </source>
</reference>
<dbReference type="InterPro" id="IPR036388">
    <property type="entry name" value="WH-like_DNA-bd_sf"/>
</dbReference>
<proteinExistence type="predicted"/>
<dbReference type="Pfam" id="PF03551">
    <property type="entry name" value="PadR"/>
    <property type="match status" value="1"/>
</dbReference>
<evidence type="ECO:0000259" key="1">
    <source>
        <dbReference type="Pfam" id="PF03551"/>
    </source>
</evidence>
<accession>A0A1Q2CT39</accession>
<feature type="domain" description="Transcription regulator PadR N-terminal" evidence="1">
    <location>
        <begin position="8"/>
        <end position="78"/>
    </location>
</feature>
<dbReference type="KEGG" id="tes:BW730_08455"/>
<keyword evidence="3" id="KW-1185">Reference proteome</keyword>
<dbReference type="PANTHER" id="PTHR43252:SF6">
    <property type="entry name" value="NEGATIVE TRANSCRIPTION REGULATOR PADR"/>
    <property type="match status" value="1"/>
</dbReference>
<evidence type="ECO:0000313" key="2">
    <source>
        <dbReference type="EMBL" id="AQP49279.1"/>
    </source>
</evidence>
<sequence length="173" mass="19328">MDTSLAFLGLVEAQPGHGYELKQRYDEYFGDAKPLAFGQVYKTLARLARDGLIEMAGMEDGSGPSRKHYRGLPDGRKRVIEWLMTPDAEENASRTNLYAKVVIALLLGEDATRILNAQRSALLDTMRTLTRAKQSAPLLDVLAHDQALLRTEADLRWIDLAEARLNDVKETLS</sequence>
<dbReference type="STRING" id="1332264.BW730_08455"/>
<dbReference type="Proteomes" id="UP000188145">
    <property type="component" value="Chromosome"/>
</dbReference>
<name>A0A1Q2CT39_9ACTN</name>
<dbReference type="SUPFAM" id="SSF46785">
    <property type="entry name" value="Winged helix' DNA-binding domain"/>
    <property type="match status" value="1"/>
</dbReference>
<gene>
    <name evidence="2" type="ORF">BW730_08455</name>
</gene>
<evidence type="ECO:0000313" key="3">
    <source>
        <dbReference type="Proteomes" id="UP000188145"/>
    </source>
</evidence>
<protein>
    <submittedName>
        <fullName evidence="2">PadR family transcriptional regulator</fullName>
    </submittedName>
</protein>
<dbReference type="Gene3D" id="1.10.10.10">
    <property type="entry name" value="Winged helix-like DNA-binding domain superfamily/Winged helix DNA-binding domain"/>
    <property type="match status" value="1"/>
</dbReference>
<dbReference type="OrthoDB" id="3186544at2"/>
<dbReference type="InterPro" id="IPR036390">
    <property type="entry name" value="WH_DNA-bd_sf"/>
</dbReference>
<dbReference type="PANTHER" id="PTHR43252">
    <property type="entry name" value="TRANSCRIPTIONAL REGULATOR YQJI"/>
    <property type="match status" value="1"/>
</dbReference>
<dbReference type="AlphaFoldDB" id="A0A1Q2CT39"/>
<dbReference type="RefSeq" id="WP_077687584.1">
    <property type="nucleotide sequence ID" value="NZ_CP019606.1"/>
</dbReference>